<name>A0A0V1MTR9_9BILA</name>
<comment type="caution">
    <text evidence="1">The sequence shown here is derived from an EMBL/GenBank/DDBJ whole genome shotgun (WGS) entry which is preliminary data.</text>
</comment>
<dbReference type="Proteomes" id="UP000054843">
    <property type="component" value="Unassembled WGS sequence"/>
</dbReference>
<evidence type="ECO:0000313" key="2">
    <source>
        <dbReference type="Proteomes" id="UP000054843"/>
    </source>
</evidence>
<accession>A0A0V1MTR9</accession>
<protein>
    <submittedName>
        <fullName evidence="1">Uncharacterized protein</fullName>
    </submittedName>
</protein>
<keyword evidence="2" id="KW-1185">Reference proteome</keyword>
<dbReference type="EMBL" id="JYDO01000041">
    <property type="protein sequence ID" value="KRZ75174.1"/>
    <property type="molecule type" value="Genomic_DNA"/>
</dbReference>
<dbReference type="AlphaFoldDB" id="A0A0V1MTR9"/>
<organism evidence="1 2">
    <name type="scientific">Trichinella papuae</name>
    <dbReference type="NCBI Taxonomy" id="268474"/>
    <lineage>
        <taxon>Eukaryota</taxon>
        <taxon>Metazoa</taxon>
        <taxon>Ecdysozoa</taxon>
        <taxon>Nematoda</taxon>
        <taxon>Enoplea</taxon>
        <taxon>Dorylaimia</taxon>
        <taxon>Trichinellida</taxon>
        <taxon>Trichinellidae</taxon>
        <taxon>Trichinella</taxon>
    </lineage>
</organism>
<reference evidence="1 2" key="1">
    <citation type="submission" date="2015-01" db="EMBL/GenBank/DDBJ databases">
        <title>Evolution of Trichinella species and genotypes.</title>
        <authorList>
            <person name="Korhonen P.K."/>
            <person name="Edoardo P."/>
            <person name="Giuseppe L.R."/>
            <person name="Gasser R.B."/>
        </authorList>
    </citation>
    <scope>NUCLEOTIDE SEQUENCE [LARGE SCALE GENOMIC DNA]</scope>
    <source>
        <strain evidence="1">ISS1980</strain>
    </source>
</reference>
<evidence type="ECO:0000313" key="1">
    <source>
        <dbReference type="EMBL" id="KRZ75174.1"/>
    </source>
</evidence>
<sequence length="65" mass="7643">MQKASFLANYLTSRQMVVGLGKFKRLISQWTVNQKYSYAHISKSRMLADQKEEQQQQLEKAFRSS</sequence>
<proteinExistence type="predicted"/>
<gene>
    <name evidence="1" type="ORF">T10_12776</name>
</gene>